<dbReference type="AlphaFoldDB" id="A0A5B7CQZ0"/>
<keyword evidence="2" id="KW-1185">Reference proteome</keyword>
<name>A0A5B7CQZ0_PORTR</name>
<evidence type="ECO:0000313" key="2">
    <source>
        <dbReference type="Proteomes" id="UP000324222"/>
    </source>
</evidence>
<reference evidence="1 2" key="1">
    <citation type="submission" date="2019-05" db="EMBL/GenBank/DDBJ databases">
        <title>Another draft genome of Portunus trituberculatus and its Hox gene families provides insights of decapod evolution.</title>
        <authorList>
            <person name="Jeong J.-H."/>
            <person name="Song I."/>
            <person name="Kim S."/>
            <person name="Choi T."/>
            <person name="Kim D."/>
            <person name="Ryu S."/>
            <person name="Kim W."/>
        </authorList>
    </citation>
    <scope>NUCLEOTIDE SEQUENCE [LARGE SCALE GENOMIC DNA]</scope>
    <source>
        <tissue evidence="1">Muscle</tissue>
    </source>
</reference>
<sequence length="76" mass="8407">MEGFTAGEASARSWKVITTGELWSSGRQDTHSCLRSRGGRVRCYLTHSLTPAESPITDLTCELCHAQPDSPDQEQR</sequence>
<protein>
    <submittedName>
        <fullName evidence="1">Uncharacterized protein</fullName>
    </submittedName>
</protein>
<comment type="caution">
    <text evidence="1">The sequence shown here is derived from an EMBL/GenBank/DDBJ whole genome shotgun (WGS) entry which is preliminary data.</text>
</comment>
<proteinExistence type="predicted"/>
<dbReference type="Proteomes" id="UP000324222">
    <property type="component" value="Unassembled WGS sequence"/>
</dbReference>
<organism evidence="1 2">
    <name type="scientific">Portunus trituberculatus</name>
    <name type="common">Swimming crab</name>
    <name type="synonym">Neptunus trituberculatus</name>
    <dbReference type="NCBI Taxonomy" id="210409"/>
    <lineage>
        <taxon>Eukaryota</taxon>
        <taxon>Metazoa</taxon>
        <taxon>Ecdysozoa</taxon>
        <taxon>Arthropoda</taxon>
        <taxon>Crustacea</taxon>
        <taxon>Multicrustacea</taxon>
        <taxon>Malacostraca</taxon>
        <taxon>Eumalacostraca</taxon>
        <taxon>Eucarida</taxon>
        <taxon>Decapoda</taxon>
        <taxon>Pleocyemata</taxon>
        <taxon>Brachyura</taxon>
        <taxon>Eubrachyura</taxon>
        <taxon>Portunoidea</taxon>
        <taxon>Portunidae</taxon>
        <taxon>Portuninae</taxon>
        <taxon>Portunus</taxon>
    </lineage>
</organism>
<gene>
    <name evidence="1" type="ORF">E2C01_003727</name>
</gene>
<accession>A0A5B7CQZ0</accession>
<dbReference type="EMBL" id="VSRR010000143">
    <property type="protein sequence ID" value="MPC11074.1"/>
    <property type="molecule type" value="Genomic_DNA"/>
</dbReference>
<evidence type="ECO:0000313" key="1">
    <source>
        <dbReference type="EMBL" id="MPC11074.1"/>
    </source>
</evidence>